<proteinExistence type="predicted"/>
<sequence>MKMGVKNFVLKLPASKFRLTALNKKTTRKSISRILYFKKSACYLSAFYIAAKLELITPRLSGRAAPIFISEKNRYTYHCTAKSLPGFTTAELYLLSVALVLSSRMTDVIRFAALWCPDFPTLN</sequence>
<protein>
    <submittedName>
        <fullName evidence="1">Uncharacterized protein</fullName>
    </submittedName>
</protein>
<organism evidence="1 2">
    <name type="scientific">Chryseobacterium taihuense</name>
    <dbReference type="NCBI Taxonomy" id="1141221"/>
    <lineage>
        <taxon>Bacteria</taxon>
        <taxon>Pseudomonadati</taxon>
        <taxon>Bacteroidota</taxon>
        <taxon>Flavobacteriia</taxon>
        <taxon>Flavobacteriales</taxon>
        <taxon>Weeksellaceae</taxon>
        <taxon>Chryseobacterium group</taxon>
        <taxon>Chryseobacterium</taxon>
    </lineage>
</organism>
<evidence type="ECO:0000313" key="2">
    <source>
        <dbReference type="Proteomes" id="UP000199242"/>
    </source>
</evidence>
<name>A0ABY0QS32_9FLAO</name>
<evidence type="ECO:0000313" key="1">
    <source>
        <dbReference type="EMBL" id="SDL69052.1"/>
    </source>
</evidence>
<comment type="caution">
    <text evidence="1">The sequence shown here is derived from an EMBL/GenBank/DDBJ whole genome shotgun (WGS) entry which is preliminary data.</text>
</comment>
<reference evidence="1 2" key="1">
    <citation type="submission" date="2016-10" db="EMBL/GenBank/DDBJ databases">
        <authorList>
            <person name="Varghese N."/>
            <person name="Submissions S."/>
        </authorList>
    </citation>
    <scope>NUCLEOTIDE SEQUENCE [LARGE SCALE GENOMIC DNA]</scope>
    <source>
        <strain evidence="1 2">CGMCC 1.10941</strain>
    </source>
</reference>
<gene>
    <name evidence="1" type="ORF">SAMN05216273_104201</name>
</gene>
<accession>A0ABY0QS32</accession>
<keyword evidence="2" id="KW-1185">Reference proteome</keyword>
<dbReference type="Proteomes" id="UP000199242">
    <property type="component" value="Unassembled WGS sequence"/>
</dbReference>
<dbReference type="EMBL" id="FNHD01000004">
    <property type="protein sequence ID" value="SDL69052.1"/>
    <property type="molecule type" value="Genomic_DNA"/>
</dbReference>